<organism evidence="1 2">
    <name type="scientific">Dryococelus australis</name>
    <dbReference type="NCBI Taxonomy" id="614101"/>
    <lineage>
        <taxon>Eukaryota</taxon>
        <taxon>Metazoa</taxon>
        <taxon>Ecdysozoa</taxon>
        <taxon>Arthropoda</taxon>
        <taxon>Hexapoda</taxon>
        <taxon>Insecta</taxon>
        <taxon>Pterygota</taxon>
        <taxon>Neoptera</taxon>
        <taxon>Polyneoptera</taxon>
        <taxon>Phasmatodea</taxon>
        <taxon>Verophasmatodea</taxon>
        <taxon>Anareolatae</taxon>
        <taxon>Phasmatidae</taxon>
        <taxon>Eurycanthinae</taxon>
        <taxon>Dryococelus</taxon>
    </lineage>
</organism>
<comment type="caution">
    <text evidence="1">The sequence shown here is derived from an EMBL/GenBank/DDBJ whole genome shotgun (WGS) entry which is preliminary data.</text>
</comment>
<proteinExistence type="predicted"/>
<evidence type="ECO:0008006" key="3">
    <source>
        <dbReference type="Google" id="ProtNLM"/>
    </source>
</evidence>
<reference evidence="1 2" key="1">
    <citation type="submission" date="2023-02" db="EMBL/GenBank/DDBJ databases">
        <title>LHISI_Scaffold_Assembly.</title>
        <authorList>
            <person name="Stuart O.P."/>
            <person name="Cleave R."/>
            <person name="Magrath M.J.L."/>
            <person name="Mikheyev A.S."/>
        </authorList>
    </citation>
    <scope>NUCLEOTIDE SEQUENCE [LARGE SCALE GENOMIC DNA]</scope>
    <source>
        <strain evidence="1">Daus_M_001</strain>
        <tissue evidence="1">Leg muscle</tissue>
    </source>
</reference>
<dbReference type="EMBL" id="JARBHB010000004">
    <property type="protein sequence ID" value="KAJ8886399.1"/>
    <property type="molecule type" value="Genomic_DNA"/>
</dbReference>
<protein>
    <recommendedName>
        <fullName evidence="3">Reverse transcriptase</fullName>
    </recommendedName>
</protein>
<dbReference type="PANTHER" id="PTHR11439">
    <property type="entry name" value="GAG-POL-RELATED RETROTRANSPOSON"/>
    <property type="match status" value="1"/>
</dbReference>
<sequence>MVCDFQIDTVEPVDEKFMFLELIGSLMYATSVSRPVISYSVCYLSRFLNKPTEQLWKSRKRVLRYLQQTQYLCLTFIPSPDDKLVCYSDSNWAGDKLDR</sequence>
<keyword evidence="2" id="KW-1185">Reference proteome</keyword>
<dbReference type="PANTHER" id="PTHR11439:SF483">
    <property type="entry name" value="PEPTIDE SYNTHASE GLIP-LIKE, PUTATIVE (AFU_ORTHOLOGUE AFUA_3G12920)-RELATED"/>
    <property type="match status" value="1"/>
</dbReference>
<name>A0ABQ9HPV6_9NEOP</name>
<dbReference type="Proteomes" id="UP001159363">
    <property type="component" value="Chromosome X"/>
</dbReference>
<accession>A0ABQ9HPV6</accession>
<evidence type="ECO:0000313" key="1">
    <source>
        <dbReference type="EMBL" id="KAJ8886399.1"/>
    </source>
</evidence>
<evidence type="ECO:0000313" key="2">
    <source>
        <dbReference type="Proteomes" id="UP001159363"/>
    </source>
</evidence>
<gene>
    <name evidence="1" type="ORF">PR048_012610</name>
</gene>